<evidence type="ECO:0000313" key="2">
    <source>
        <dbReference type="EMBL" id="GMR46418.1"/>
    </source>
</evidence>
<organism evidence="2 3">
    <name type="scientific">Pristionchus mayeri</name>
    <dbReference type="NCBI Taxonomy" id="1317129"/>
    <lineage>
        <taxon>Eukaryota</taxon>
        <taxon>Metazoa</taxon>
        <taxon>Ecdysozoa</taxon>
        <taxon>Nematoda</taxon>
        <taxon>Chromadorea</taxon>
        <taxon>Rhabditida</taxon>
        <taxon>Rhabditina</taxon>
        <taxon>Diplogasteromorpha</taxon>
        <taxon>Diplogasteroidea</taxon>
        <taxon>Neodiplogasteridae</taxon>
        <taxon>Pristionchus</taxon>
    </lineage>
</organism>
<dbReference type="Proteomes" id="UP001328107">
    <property type="component" value="Unassembled WGS sequence"/>
</dbReference>
<evidence type="ECO:0008006" key="4">
    <source>
        <dbReference type="Google" id="ProtNLM"/>
    </source>
</evidence>
<sequence>GFGSLKIMVMVQLVGCFINSFLFASLIPYPVYPSKVFIFTGPFLHFGSRTVEGLFVGWIATLTFLSCAA</sequence>
<keyword evidence="1" id="KW-0472">Membrane</keyword>
<dbReference type="AlphaFoldDB" id="A0AAN5CL75"/>
<feature type="transmembrane region" description="Helical" evidence="1">
    <location>
        <begin position="7"/>
        <end position="31"/>
    </location>
</feature>
<accession>A0AAN5CL75</accession>
<name>A0AAN5CL75_9BILA</name>
<keyword evidence="1" id="KW-1133">Transmembrane helix</keyword>
<protein>
    <recommendedName>
        <fullName evidence="4">G protein-coupled receptor</fullName>
    </recommendedName>
</protein>
<keyword evidence="1" id="KW-0812">Transmembrane</keyword>
<feature type="non-terminal residue" evidence="2">
    <location>
        <position position="69"/>
    </location>
</feature>
<feature type="transmembrane region" description="Helical" evidence="1">
    <location>
        <begin position="51"/>
        <end position="68"/>
    </location>
</feature>
<feature type="non-terminal residue" evidence="2">
    <location>
        <position position="1"/>
    </location>
</feature>
<dbReference type="EMBL" id="BTRK01000004">
    <property type="protein sequence ID" value="GMR46418.1"/>
    <property type="molecule type" value="Genomic_DNA"/>
</dbReference>
<proteinExistence type="predicted"/>
<gene>
    <name evidence="2" type="ORF">PMAYCL1PPCAC_16613</name>
</gene>
<reference evidence="3" key="1">
    <citation type="submission" date="2022-10" db="EMBL/GenBank/DDBJ databases">
        <title>Genome assembly of Pristionchus species.</title>
        <authorList>
            <person name="Yoshida K."/>
            <person name="Sommer R.J."/>
        </authorList>
    </citation>
    <scope>NUCLEOTIDE SEQUENCE [LARGE SCALE GENOMIC DNA]</scope>
    <source>
        <strain evidence="3">RS5460</strain>
    </source>
</reference>
<keyword evidence="3" id="KW-1185">Reference proteome</keyword>
<comment type="caution">
    <text evidence="2">The sequence shown here is derived from an EMBL/GenBank/DDBJ whole genome shotgun (WGS) entry which is preliminary data.</text>
</comment>
<evidence type="ECO:0000313" key="3">
    <source>
        <dbReference type="Proteomes" id="UP001328107"/>
    </source>
</evidence>
<evidence type="ECO:0000256" key="1">
    <source>
        <dbReference type="SAM" id="Phobius"/>
    </source>
</evidence>